<sequence length="329" mass="34600">MPHRPDIGTVGRVPNVSELAVSPAGSRDLPCPVRADPVAVHGFLTAACAAERQRLVAEHPSVLGALDGAPPALRYAANDLLMHAAGPPYRDRDGRYLLFDPRGRGRIARVFGDLAAADRITVLVPGAGNRVVNFWNGVGGEGYRSPSAQAAVLYEAACRRAGNPGRLAVIAWLGYDTPNGNDLAVARQERAQAGALALRRFLAGLVVVCPRASIALFGHSYGSTVIGLAASGLPARVSDVAVFGSPGMGVDNAAQLGIDARLWAGQSTRDWIRWVPRSRLFGFGHGTKPADPRFGARVFPTSDVADHDHYLSPGTDSLSSLARIAAGRP</sequence>
<dbReference type="Pfam" id="PF06259">
    <property type="entry name" value="Abhydrolase_8"/>
    <property type="match status" value="1"/>
</dbReference>
<dbReference type="SUPFAM" id="SSF53474">
    <property type="entry name" value="alpha/beta-Hydrolases"/>
    <property type="match status" value="1"/>
</dbReference>
<comment type="caution">
    <text evidence="2">The sequence shown here is derived from an EMBL/GenBank/DDBJ whole genome shotgun (WGS) entry which is preliminary data.</text>
</comment>
<dbReference type="GO" id="GO:0016787">
    <property type="term" value="F:hydrolase activity"/>
    <property type="evidence" value="ECO:0007669"/>
    <property type="project" value="UniProtKB-KW"/>
</dbReference>
<evidence type="ECO:0000313" key="3">
    <source>
        <dbReference type="Proteomes" id="UP000238362"/>
    </source>
</evidence>
<gene>
    <name evidence="2" type="ORF">B0I33_106141</name>
</gene>
<proteinExistence type="predicted"/>
<name>A0A2T0LTM5_9PSEU</name>
<feature type="domain" description="DUF1023" evidence="1">
    <location>
        <begin position="100"/>
        <end position="277"/>
    </location>
</feature>
<protein>
    <submittedName>
        <fullName evidence="2">Alpha/beta hydrolase family protein</fullName>
    </submittedName>
</protein>
<evidence type="ECO:0000259" key="1">
    <source>
        <dbReference type="Pfam" id="PF06259"/>
    </source>
</evidence>
<dbReference type="Proteomes" id="UP000238362">
    <property type="component" value="Unassembled WGS sequence"/>
</dbReference>
<keyword evidence="3" id="KW-1185">Reference proteome</keyword>
<dbReference type="Gene3D" id="3.40.50.1820">
    <property type="entry name" value="alpha/beta hydrolase"/>
    <property type="match status" value="1"/>
</dbReference>
<organism evidence="2 3">
    <name type="scientific">Prauserella shujinwangii</name>
    <dbReference type="NCBI Taxonomy" id="1453103"/>
    <lineage>
        <taxon>Bacteria</taxon>
        <taxon>Bacillati</taxon>
        <taxon>Actinomycetota</taxon>
        <taxon>Actinomycetes</taxon>
        <taxon>Pseudonocardiales</taxon>
        <taxon>Pseudonocardiaceae</taxon>
        <taxon>Prauserella</taxon>
    </lineage>
</organism>
<keyword evidence="2" id="KW-0378">Hydrolase</keyword>
<dbReference type="AlphaFoldDB" id="A0A2T0LTM5"/>
<dbReference type="InterPro" id="IPR029058">
    <property type="entry name" value="AB_hydrolase_fold"/>
</dbReference>
<dbReference type="EMBL" id="PVNH01000006">
    <property type="protein sequence ID" value="PRX47044.1"/>
    <property type="molecule type" value="Genomic_DNA"/>
</dbReference>
<accession>A0A2T0LTM5</accession>
<reference evidence="2 3" key="1">
    <citation type="submission" date="2018-03" db="EMBL/GenBank/DDBJ databases">
        <title>Genomic Encyclopedia of Type Strains, Phase III (KMG-III): the genomes of soil and plant-associated and newly described type strains.</title>
        <authorList>
            <person name="Whitman W."/>
        </authorList>
    </citation>
    <scope>NUCLEOTIDE SEQUENCE [LARGE SCALE GENOMIC DNA]</scope>
    <source>
        <strain evidence="2 3">CGMCC 4.7125</strain>
    </source>
</reference>
<evidence type="ECO:0000313" key="2">
    <source>
        <dbReference type="EMBL" id="PRX47044.1"/>
    </source>
</evidence>
<dbReference type="InterPro" id="IPR010427">
    <property type="entry name" value="DUF1023"/>
</dbReference>